<name>A0A927BVC8_9BACL</name>
<dbReference type="RefSeq" id="WP_190918854.1">
    <property type="nucleotide sequence ID" value="NZ_JACXIZ010000024.1"/>
</dbReference>
<dbReference type="SUPFAM" id="SSF51735">
    <property type="entry name" value="NAD(P)-binding Rossmann-fold domains"/>
    <property type="match status" value="1"/>
</dbReference>
<organism evidence="3 4">
    <name type="scientific">Paenibacillus sabuli</name>
    <dbReference type="NCBI Taxonomy" id="2772509"/>
    <lineage>
        <taxon>Bacteria</taxon>
        <taxon>Bacillati</taxon>
        <taxon>Bacillota</taxon>
        <taxon>Bacilli</taxon>
        <taxon>Bacillales</taxon>
        <taxon>Paenibacillaceae</taxon>
        <taxon>Paenibacillus</taxon>
    </lineage>
</organism>
<comment type="similarity">
    <text evidence="1">Belongs to the NAD(P)-dependent epimerase/dehydratase family.</text>
</comment>
<feature type="domain" description="NAD-dependent epimerase/dehydratase" evidence="2">
    <location>
        <begin position="8"/>
        <end position="231"/>
    </location>
</feature>
<dbReference type="InterPro" id="IPR036291">
    <property type="entry name" value="NAD(P)-bd_dom_sf"/>
</dbReference>
<gene>
    <name evidence="3" type="ORF">IDH44_14585</name>
</gene>
<dbReference type="Pfam" id="PF01370">
    <property type="entry name" value="Epimerase"/>
    <property type="match status" value="1"/>
</dbReference>
<dbReference type="Gene3D" id="3.40.50.720">
    <property type="entry name" value="NAD(P)-binding Rossmann-like Domain"/>
    <property type="match status" value="1"/>
</dbReference>
<evidence type="ECO:0000259" key="2">
    <source>
        <dbReference type="Pfam" id="PF01370"/>
    </source>
</evidence>
<dbReference type="EMBL" id="JACXIZ010000024">
    <property type="protein sequence ID" value="MBD2846425.1"/>
    <property type="molecule type" value="Genomic_DNA"/>
</dbReference>
<dbReference type="InterPro" id="IPR001509">
    <property type="entry name" value="Epimerase_deHydtase"/>
</dbReference>
<comment type="caution">
    <text evidence="3">The sequence shown here is derived from an EMBL/GenBank/DDBJ whole genome shotgun (WGS) entry which is preliminary data.</text>
</comment>
<reference evidence="3" key="1">
    <citation type="submission" date="2020-09" db="EMBL/GenBank/DDBJ databases">
        <title>A novel bacterium of genus Paenibacillus, isolated from South China Sea.</title>
        <authorList>
            <person name="Huang H."/>
            <person name="Mo K."/>
            <person name="Hu Y."/>
        </authorList>
    </citation>
    <scope>NUCLEOTIDE SEQUENCE</scope>
    <source>
        <strain evidence="3">IB182496</strain>
    </source>
</reference>
<dbReference type="PANTHER" id="PTHR43000">
    <property type="entry name" value="DTDP-D-GLUCOSE 4,6-DEHYDRATASE-RELATED"/>
    <property type="match status" value="1"/>
</dbReference>
<dbReference type="AlphaFoldDB" id="A0A927BVC8"/>
<evidence type="ECO:0000313" key="3">
    <source>
        <dbReference type="EMBL" id="MBD2846425.1"/>
    </source>
</evidence>
<accession>A0A927BVC8</accession>
<proteinExistence type="inferred from homology"/>
<keyword evidence="4" id="KW-1185">Reference proteome</keyword>
<evidence type="ECO:0000256" key="1">
    <source>
        <dbReference type="ARBA" id="ARBA00007637"/>
    </source>
</evidence>
<protein>
    <submittedName>
        <fullName evidence="3">NAD-dependent epimerase/dehydratase family protein</fullName>
    </submittedName>
</protein>
<evidence type="ECO:0000313" key="4">
    <source>
        <dbReference type="Proteomes" id="UP000621560"/>
    </source>
</evidence>
<dbReference type="Proteomes" id="UP000621560">
    <property type="component" value="Unassembled WGS sequence"/>
</dbReference>
<sequence length="301" mass="32291">MSGRRPVVLITGAAGFVGRHACAWFAAQGYEVAALVRRAGSAPQGTSELRGDLDDPLAVRALVRAARPDYALHLAGANAVRRSWEEPLAYFRTNLMGTLHLLDAVRRSGRACRVLVVGSLLDAPSGDPGAAAHPYSLSKTVQAGVSLAWGGLFEQEVLLAQPSNLIGPGESAGICALLARYAAGLERGEALPPFRLSSRGEPRDYLDVRDAVRACARLLREGRPGLAYPIGSGAMRSLGEVCDTVERLARVPLPIRITGTTSQTQPARRPDLTQLRALGWRPEIPFERSIADTLEYARRVV</sequence>